<name>A0ABU4GV99_9CLOT</name>
<dbReference type="SUPFAM" id="SSF81338">
    <property type="entry name" value="Aquaporin-like"/>
    <property type="match status" value="1"/>
</dbReference>
<evidence type="ECO:0000256" key="4">
    <source>
        <dbReference type="ARBA" id="ARBA00022692"/>
    </source>
</evidence>
<evidence type="ECO:0000256" key="7">
    <source>
        <dbReference type="RuleBase" id="RU000477"/>
    </source>
</evidence>
<accession>A0ABU4GV99</accession>
<gene>
    <name evidence="9" type="ORF">RZO55_21530</name>
</gene>
<evidence type="ECO:0000256" key="8">
    <source>
        <dbReference type="SAM" id="Phobius"/>
    </source>
</evidence>
<keyword evidence="4 7" id="KW-0812">Transmembrane</keyword>
<dbReference type="PANTHER" id="PTHR43829:SF9">
    <property type="entry name" value="AQUAPORIN-9"/>
    <property type="match status" value="1"/>
</dbReference>
<dbReference type="PANTHER" id="PTHR43829">
    <property type="entry name" value="AQUAPORIN OR AQUAGLYCEROPORIN RELATED"/>
    <property type="match status" value="1"/>
</dbReference>
<protein>
    <submittedName>
        <fullName evidence="9">Aquaporin</fullName>
    </submittedName>
</protein>
<comment type="caution">
    <text evidence="9">The sequence shown here is derived from an EMBL/GenBank/DDBJ whole genome shotgun (WGS) entry which is preliminary data.</text>
</comment>
<evidence type="ECO:0000256" key="5">
    <source>
        <dbReference type="ARBA" id="ARBA00022989"/>
    </source>
</evidence>
<evidence type="ECO:0000256" key="6">
    <source>
        <dbReference type="ARBA" id="ARBA00023136"/>
    </source>
</evidence>
<dbReference type="InterPro" id="IPR022357">
    <property type="entry name" value="MIP_CS"/>
</dbReference>
<dbReference type="InterPro" id="IPR023271">
    <property type="entry name" value="Aquaporin-like"/>
</dbReference>
<dbReference type="RefSeq" id="WP_318066344.1">
    <property type="nucleotide sequence ID" value="NZ_JAWONS010000305.1"/>
</dbReference>
<dbReference type="Pfam" id="PF00230">
    <property type="entry name" value="MIP"/>
    <property type="match status" value="1"/>
</dbReference>
<sequence length="93" mass="10097">MNRNLWGQCLSEFVGTFILIFVGCGAVAGWVLNDLSLDLWGIALIWGMAVTMAIYITGPVSGTHINPAVTITLAAFRGFPWKHVTPYLVAQMA</sequence>
<dbReference type="InterPro" id="IPR000425">
    <property type="entry name" value="MIP"/>
</dbReference>
<dbReference type="Proteomes" id="UP001276854">
    <property type="component" value="Unassembled WGS sequence"/>
</dbReference>
<feature type="non-terminal residue" evidence="9">
    <location>
        <position position="93"/>
    </location>
</feature>
<evidence type="ECO:0000313" key="9">
    <source>
        <dbReference type="EMBL" id="MDW2800157.1"/>
    </source>
</evidence>
<comment type="similarity">
    <text evidence="2 7">Belongs to the MIP/aquaporin (TC 1.A.8) family.</text>
</comment>
<dbReference type="EMBL" id="JAWONS010000305">
    <property type="protein sequence ID" value="MDW2800157.1"/>
    <property type="molecule type" value="Genomic_DNA"/>
</dbReference>
<comment type="subcellular location">
    <subcellularLocation>
        <location evidence="1">Membrane</location>
        <topology evidence="1">Multi-pass membrane protein</topology>
    </subcellularLocation>
</comment>
<keyword evidence="3 7" id="KW-0813">Transport</keyword>
<dbReference type="Gene3D" id="1.20.1080.10">
    <property type="entry name" value="Glycerol uptake facilitator protein"/>
    <property type="match status" value="1"/>
</dbReference>
<dbReference type="InterPro" id="IPR050363">
    <property type="entry name" value="MIP/Aquaporin"/>
</dbReference>
<evidence type="ECO:0000256" key="1">
    <source>
        <dbReference type="ARBA" id="ARBA00004141"/>
    </source>
</evidence>
<dbReference type="PROSITE" id="PS51257">
    <property type="entry name" value="PROKAR_LIPOPROTEIN"/>
    <property type="match status" value="1"/>
</dbReference>
<reference evidence="9 10" key="1">
    <citation type="submission" date="2023-10" db="EMBL/GenBank/DDBJ databases">
        <title>A novel Glycoside Hydrolase 43-Like Enzyme from Clostrdium boliviensis is an Endo-xylanase, and a Candidate for Xylooligosaccharides Production from Different Xylan Substrates.</title>
        <authorList>
            <person name="Alvarez M.T."/>
            <person name="Rocabado-Villegas L.R."/>
            <person name="Salas-Veizaga D.M."/>
            <person name="Linares-Pasten J.A."/>
            <person name="Gudmundsdottir E.E."/>
            <person name="Hreggvidsson G.O."/>
            <person name="Adlercreutz P."/>
            <person name="Nordberg Karlsson E."/>
        </authorList>
    </citation>
    <scope>NUCLEOTIDE SEQUENCE [LARGE SCALE GENOMIC DNA]</scope>
    <source>
        <strain evidence="9 10">E-1</strain>
    </source>
</reference>
<organism evidence="9 10">
    <name type="scientific">Clostridium boliviensis</name>
    <dbReference type="NCBI Taxonomy" id="318465"/>
    <lineage>
        <taxon>Bacteria</taxon>
        <taxon>Bacillati</taxon>
        <taxon>Bacillota</taxon>
        <taxon>Clostridia</taxon>
        <taxon>Eubacteriales</taxon>
        <taxon>Clostridiaceae</taxon>
        <taxon>Clostridium</taxon>
    </lineage>
</organism>
<evidence type="ECO:0000256" key="3">
    <source>
        <dbReference type="ARBA" id="ARBA00022448"/>
    </source>
</evidence>
<evidence type="ECO:0000256" key="2">
    <source>
        <dbReference type="ARBA" id="ARBA00006175"/>
    </source>
</evidence>
<feature type="transmembrane region" description="Helical" evidence="8">
    <location>
        <begin position="39"/>
        <end position="57"/>
    </location>
</feature>
<dbReference type="PROSITE" id="PS00221">
    <property type="entry name" value="MIP"/>
    <property type="match status" value="1"/>
</dbReference>
<proteinExistence type="inferred from homology"/>
<keyword evidence="6 8" id="KW-0472">Membrane</keyword>
<dbReference type="PRINTS" id="PR00783">
    <property type="entry name" value="MINTRINSICP"/>
</dbReference>
<keyword evidence="10" id="KW-1185">Reference proteome</keyword>
<keyword evidence="5 8" id="KW-1133">Transmembrane helix</keyword>
<evidence type="ECO:0000313" key="10">
    <source>
        <dbReference type="Proteomes" id="UP001276854"/>
    </source>
</evidence>
<feature type="transmembrane region" description="Helical" evidence="8">
    <location>
        <begin position="12"/>
        <end position="33"/>
    </location>
</feature>